<dbReference type="Pfam" id="PF00989">
    <property type="entry name" value="PAS"/>
    <property type="match status" value="1"/>
</dbReference>
<dbReference type="EMBL" id="CP003167">
    <property type="protein sequence ID" value="AGB02662.1"/>
    <property type="molecule type" value="Genomic_DNA"/>
</dbReference>
<proteinExistence type="inferred from homology"/>
<dbReference type="PRINTS" id="PR00260">
    <property type="entry name" value="CHEMTRNSDUCR"/>
</dbReference>
<dbReference type="GO" id="GO:0007165">
    <property type="term" value="P:signal transduction"/>
    <property type="evidence" value="ECO:0007669"/>
    <property type="project" value="UniProtKB-KW"/>
</dbReference>
<dbReference type="AlphaFoldDB" id="L0HD80"/>
<dbReference type="SMART" id="SM00283">
    <property type="entry name" value="MA"/>
    <property type="match status" value="1"/>
</dbReference>
<dbReference type="SUPFAM" id="SSF55785">
    <property type="entry name" value="PYP-like sensor domain (PAS domain)"/>
    <property type="match status" value="3"/>
</dbReference>
<dbReference type="GO" id="GO:0006355">
    <property type="term" value="P:regulation of DNA-templated transcription"/>
    <property type="evidence" value="ECO:0007669"/>
    <property type="project" value="InterPro"/>
</dbReference>
<dbReference type="SUPFAM" id="SSF58104">
    <property type="entry name" value="Methyl-accepting chemotaxis protein (MCP) signaling domain"/>
    <property type="match status" value="1"/>
</dbReference>
<feature type="domain" description="Methyl-accepting transducer" evidence="4">
    <location>
        <begin position="576"/>
        <end position="812"/>
    </location>
</feature>
<dbReference type="eggNOG" id="arCOG02318">
    <property type="taxonomic scope" value="Archaea"/>
</dbReference>
<dbReference type="InterPro" id="IPR035965">
    <property type="entry name" value="PAS-like_dom_sf"/>
</dbReference>
<evidence type="ECO:0000313" key="7">
    <source>
        <dbReference type="EMBL" id="AGB02662.1"/>
    </source>
</evidence>
<dbReference type="InterPro" id="IPR004090">
    <property type="entry name" value="Chemotax_Me-accpt_rcpt"/>
</dbReference>
<dbReference type="PANTHER" id="PTHR32089:SF112">
    <property type="entry name" value="LYSOZYME-LIKE PROTEIN-RELATED"/>
    <property type="match status" value="1"/>
</dbReference>
<evidence type="ECO:0000259" key="4">
    <source>
        <dbReference type="PROSITE" id="PS50111"/>
    </source>
</evidence>
<gene>
    <name evidence="7" type="ordered locus">Metfor_1632</name>
</gene>
<dbReference type="GO" id="GO:0016020">
    <property type="term" value="C:membrane"/>
    <property type="evidence" value="ECO:0007669"/>
    <property type="project" value="InterPro"/>
</dbReference>
<dbReference type="CDD" id="cd00130">
    <property type="entry name" value="PAS"/>
    <property type="match status" value="1"/>
</dbReference>
<dbReference type="KEGG" id="mfo:Metfor_1632"/>
<keyword evidence="1 3" id="KW-0807">Transducer</keyword>
<feature type="domain" description="PAC" evidence="5">
    <location>
        <begin position="301"/>
        <end position="352"/>
    </location>
</feature>
<dbReference type="PROSITE" id="PS50111">
    <property type="entry name" value="CHEMOTAXIS_TRANSDUC_2"/>
    <property type="match status" value="1"/>
</dbReference>
<dbReference type="SMART" id="SM00091">
    <property type="entry name" value="PAS"/>
    <property type="match status" value="3"/>
</dbReference>
<evidence type="ECO:0000259" key="5">
    <source>
        <dbReference type="PROSITE" id="PS50113"/>
    </source>
</evidence>
<accession>L0HD80</accession>
<dbReference type="InterPro" id="IPR004089">
    <property type="entry name" value="MCPsignal_dom"/>
</dbReference>
<dbReference type="InterPro" id="IPR000014">
    <property type="entry name" value="PAS"/>
</dbReference>
<evidence type="ECO:0000259" key="6">
    <source>
        <dbReference type="PROSITE" id="PS50885"/>
    </source>
</evidence>
<evidence type="ECO:0000313" key="8">
    <source>
        <dbReference type="Proteomes" id="UP000010824"/>
    </source>
</evidence>
<dbReference type="CDD" id="cd11386">
    <property type="entry name" value="MCP_signal"/>
    <property type="match status" value="1"/>
</dbReference>
<evidence type="ECO:0000256" key="3">
    <source>
        <dbReference type="PROSITE-ProRule" id="PRU00284"/>
    </source>
</evidence>
<dbReference type="Gene3D" id="3.30.450.20">
    <property type="entry name" value="PAS domain"/>
    <property type="match status" value="3"/>
</dbReference>
<dbReference type="PANTHER" id="PTHR32089">
    <property type="entry name" value="METHYL-ACCEPTING CHEMOTAXIS PROTEIN MCPB"/>
    <property type="match status" value="1"/>
</dbReference>
<dbReference type="InParanoid" id="L0HD80"/>
<dbReference type="NCBIfam" id="TIGR00229">
    <property type="entry name" value="sensory_box"/>
    <property type="match status" value="3"/>
</dbReference>
<dbReference type="InterPro" id="IPR013767">
    <property type="entry name" value="PAS_fold"/>
</dbReference>
<feature type="domain" description="PAC" evidence="5">
    <location>
        <begin position="444"/>
        <end position="495"/>
    </location>
</feature>
<dbReference type="InterPro" id="IPR003660">
    <property type="entry name" value="HAMP_dom"/>
</dbReference>
<feature type="domain" description="HAMP" evidence="6">
    <location>
        <begin position="505"/>
        <end position="557"/>
    </location>
</feature>
<dbReference type="Pfam" id="PF00015">
    <property type="entry name" value="MCPsignal"/>
    <property type="match status" value="1"/>
</dbReference>
<keyword evidence="8" id="KW-1185">Reference proteome</keyword>
<dbReference type="SMART" id="SM00304">
    <property type="entry name" value="HAMP"/>
    <property type="match status" value="1"/>
</dbReference>
<dbReference type="Proteomes" id="UP000010824">
    <property type="component" value="Chromosome"/>
</dbReference>
<dbReference type="Pfam" id="PF00672">
    <property type="entry name" value="HAMP"/>
    <property type="match status" value="1"/>
</dbReference>
<dbReference type="Pfam" id="PF13426">
    <property type="entry name" value="PAS_9"/>
    <property type="match status" value="2"/>
</dbReference>
<organism evidence="7 8">
    <name type="scientific">Methanoregula formicica (strain DSM 22288 / NBRC 105244 / SMSP)</name>
    <dbReference type="NCBI Taxonomy" id="593750"/>
    <lineage>
        <taxon>Archaea</taxon>
        <taxon>Methanobacteriati</taxon>
        <taxon>Methanobacteriota</taxon>
        <taxon>Stenosarchaea group</taxon>
        <taxon>Methanomicrobia</taxon>
        <taxon>Methanomicrobiales</taxon>
        <taxon>Methanoregulaceae</taxon>
        <taxon>Methanoregula</taxon>
    </lineage>
</organism>
<name>L0HD80_METFS</name>
<evidence type="ECO:0000256" key="2">
    <source>
        <dbReference type="ARBA" id="ARBA00029447"/>
    </source>
</evidence>
<dbReference type="STRING" id="593750.Metfor_1632"/>
<reference evidence="7 8" key="2">
    <citation type="journal article" date="2014" name="Genome Announc.">
        <title>Complete Genome Sequence of Methanoregula formicica SMSPT, a Mesophilic Hydrogenotrophic Methanogen Isolated from a Methanogenic Upflow Anaerobic Sludge Blanket Reactor.</title>
        <authorList>
            <person name="Yamamoto K."/>
            <person name="Tamaki H."/>
            <person name="Cadillo-Quiroz H."/>
            <person name="Imachi H."/>
            <person name="Kyrpides N."/>
            <person name="Woyke T."/>
            <person name="Goodwin L."/>
            <person name="Zinder S.H."/>
            <person name="Kamagata Y."/>
            <person name="Liu W.T."/>
        </authorList>
    </citation>
    <scope>NUCLEOTIDE SEQUENCE [LARGE SCALE GENOMIC DNA]</scope>
    <source>
        <strain evidence="8">DSM 22288 / NBRC 105244 / SMSP</strain>
    </source>
</reference>
<evidence type="ECO:0000256" key="1">
    <source>
        <dbReference type="ARBA" id="ARBA00023224"/>
    </source>
</evidence>
<comment type="similarity">
    <text evidence="2">Belongs to the methyl-accepting chemotaxis (MCP) protein family.</text>
</comment>
<protein>
    <submittedName>
        <fullName evidence="7">PAS domain S-box</fullName>
    </submittedName>
</protein>
<dbReference type="GO" id="GO:0004888">
    <property type="term" value="F:transmembrane signaling receptor activity"/>
    <property type="evidence" value="ECO:0007669"/>
    <property type="project" value="InterPro"/>
</dbReference>
<dbReference type="PROSITE" id="PS50113">
    <property type="entry name" value="PAC"/>
    <property type="match status" value="2"/>
</dbReference>
<dbReference type="PROSITE" id="PS50885">
    <property type="entry name" value="HAMP"/>
    <property type="match status" value="1"/>
</dbReference>
<dbReference type="Gene3D" id="1.10.287.950">
    <property type="entry name" value="Methyl-accepting chemotaxis protein"/>
    <property type="match status" value="1"/>
</dbReference>
<dbReference type="HOGENOM" id="CLU_000445_107_18_2"/>
<reference evidence="8" key="1">
    <citation type="submission" date="2011-12" db="EMBL/GenBank/DDBJ databases">
        <title>Complete sequence of Methanoregula formicicum SMSP.</title>
        <authorList>
            <person name="Lucas S."/>
            <person name="Han J."/>
            <person name="Lapidus A."/>
            <person name="Cheng J.-F."/>
            <person name="Goodwin L."/>
            <person name="Pitluck S."/>
            <person name="Peters L."/>
            <person name="Ovchinnikova G."/>
            <person name="Teshima H."/>
            <person name="Detter J.C."/>
            <person name="Han C."/>
            <person name="Tapia R."/>
            <person name="Land M."/>
            <person name="Hauser L."/>
            <person name="Kyrpides N."/>
            <person name="Ivanova N."/>
            <person name="Pagani I."/>
            <person name="Imachi H."/>
            <person name="Tamaki H."/>
            <person name="Sekiguchi Y."/>
            <person name="Kamagata Y."/>
            <person name="Cadillo-Quiroz H."/>
            <person name="Zinder S."/>
            <person name="Liu W.-T."/>
            <person name="Woyke T."/>
        </authorList>
    </citation>
    <scope>NUCLEOTIDE SEQUENCE [LARGE SCALE GENOMIC DNA]</scope>
    <source>
        <strain evidence="8">DSM 22288 / NBRC 105244 / SMSP</strain>
    </source>
</reference>
<dbReference type="eggNOG" id="arCOG02348">
    <property type="taxonomic scope" value="Archaea"/>
</dbReference>
<sequence precursor="true">MFSGAGAPPVPAVPAAPVAPATTSTEEIAAHVRQLNEEIASALSSAVAGRRAGPLDAMKFGTEYASLIGAINATFEKLETARTIPEPVVVEKPVPEGISREAEGIITDLKHRLELMVERNPVPMLVSTPSFSITEANDAFLQMSGMRRDDLLNTSLSRFTLISQSGEGAKVALQERRRSFGEVTIDLPSGRHILEQYCIPVVADDGAVTSLLFVYNEVTAQRKKNTEIEQLRHRSETIVQQNPMPIILVDKTFHIRVVNDAYVTLSGMSRSDLLKKTLHDFKVLEQSGEGLKRVITEHHRSKGEVLVEFPSGIKRLQQYGIPITDGSGEITSILIVYNDITEERKKLDEIHALVAEQEKTKAEIQKNMAEVAVLQQRSDTIVRQNPMPMMLMNPEFKIILVNDAYVTMTGVSKDELLRLNARDFKIDSQKGEGLKKVLTEKKRSFGEISIKFPSGAHILEQYGIPILDASGNLSTILCVYNDVTRQREQEKQINRMMDEAKSNAELLTVSASELQTALAKIADGDLTHRVSIDEADPLARLKVDYNSSAGAIQRVLGSLADAVSKLDITIRDTIKSTEEIAKATEQVAISSQKSTDSAKAQLGGVEKISTDITEISASIEQIASTSHDVMSHAEKASREGEEAAGIGKVATGKMQIVEKISKQSVDEITKLNEQMQEISKIVNLITDIANQTNLLALNAAIEAARAGEHGRGFAVVAGEVKNLAGESKKASNQIETLIRSIQAQSEQTAASMQESFEEIKGGIESVNMTVESLNRIVSEASIVSAGVGEITRATEDQAKATNQLMSGIESFRTITSENQQRMEDMAALAEETSASTEEIASASAELSAMAEHCRTEMGQFRVK</sequence>
<dbReference type="InterPro" id="IPR000700">
    <property type="entry name" value="PAS-assoc_C"/>
</dbReference>
<dbReference type="GO" id="GO:0006935">
    <property type="term" value="P:chemotaxis"/>
    <property type="evidence" value="ECO:0007669"/>
    <property type="project" value="InterPro"/>
</dbReference>